<dbReference type="Gene3D" id="3.30.160.710">
    <property type="match status" value="1"/>
</dbReference>
<dbReference type="SMART" id="SM00112">
    <property type="entry name" value="CA"/>
    <property type="match status" value="2"/>
</dbReference>
<evidence type="ECO:0000313" key="7">
    <source>
        <dbReference type="EMBL" id="GHE62263.1"/>
    </source>
</evidence>
<dbReference type="Gene3D" id="2.60.40.2030">
    <property type="match status" value="4"/>
</dbReference>
<dbReference type="Gene3D" id="2.60.40.10">
    <property type="entry name" value="Immunoglobulins"/>
    <property type="match status" value="1"/>
</dbReference>
<dbReference type="Gene3D" id="2.60.40.60">
    <property type="entry name" value="Cadherins"/>
    <property type="match status" value="2"/>
</dbReference>
<dbReference type="Gene3D" id="2.60.40.1220">
    <property type="match status" value="1"/>
</dbReference>
<dbReference type="SUPFAM" id="SSF49899">
    <property type="entry name" value="Concanavalin A-like lectins/glucanases"/>
    <property type="match status" value="2"/>
</dbReference>
<dbReference type="NCBIfam" id="TIGR04131">
    <property type="entry name" value="Bac_Flav_CTERM"/>
    <property type="match status" value="1"/>
</dbReference>
<sequence>MLYKPLVYSLLTIEYRNINFMNFNPFIRLVVFVGLLCFGSNSLLGQASRDPYTTLPTPIEVTSFPYLEEGFDSDATANGTPIGMMGQCSDVPCCSGVWYKVTVPSNGSLFAAFDRMNPLGTGLKLYKADSENITETSELTYVSSPMNFCGFKSTMGSDTGYKWSEKYFSEEAKNSDDYDEDWESYYLRADAIEFPVDLSSYPSNGWRTDRTLLVNEHYIESGTYWIYAFNTNQQANLQGEPSRLVIDFVELCPDGFTCNNVSETICSSESFTTTGGQVITETTSVKETIGTTITTYNITVDESITCCPDGFTCNEVNVTECANLSYTTPLGNVITETGSVLDEDTNAQTRTVYNVTFDRAEVDLDVFVDATIAESGNVTYQANTNATGVLSFDKSQQFWVDLNALQDDLDGKSRSVFMWVKTENSVSSNQVLFAVNAANGDNLSFLWVDDDGNNLEVNRGGTTNESSSYNMGGNIWHYVGWTYDHTTGETVTYVDGIENDRFTTGTSVPNASAQYSLGQEFDGGSTSDFYNGDMAEISVWDEVLTGADIREAMKAKINNGHPKYANLVGYYSVFGDCNDDTAVLKDHSGKGNDGVMKNNFVIDFRNVQSVAGFNAVDWYENISWKKDGTEVSTANTFTTNVEAGNYTFTAARSFIQSTDTWSMTVNDNTTTVDQITDETLCSNDPVTRTVTTSQVNYLDFEETESNYIEVNTVANALVGKNRSVFMWINKESNIGSGDFNNVFVLQNTDIDQESRFYLRETEKLAVFDGSSRINSSTALSNGTWYHVGYTYDHSTGETKIYVNGTEEDSGTLNMPVSDGWLALLGARHNDNKPEGFLDGKLAEITIWDKVLSNEEVSAIMTAAPAHDATNLVAAYGTHKNIADNQMRDLTDNGNNGLASHSTIFVTNQEAEITNYDASANYSFSWKKDGAEFDTDATGNITVEEGTSQYSVTYGTPLFQKSDDFSLSYTNLIPTQPVSKTAGVLGSVTFEVEEIAGATYQWYEKKDQKEYTNLNEINAFGTGINGRGQDIFIHENNLLVATGRGLYLSKNLGQTWSYYNALTNGFSTSDYVTKVFATDEKLFAGTLEGLSISDDMGETWSTVFANERVYNVFEYEGDLYVVAGKVYKSEDGGDSWSTFLSNMTYGHNTRLISNIFFHGNTIYVSNSGGLFKSENGGSTWADISLNSSDSYLRHTIAADDNYIFYSFNSAQDLARSSDGGATWEIVFERSNNESGADYIENIKLIDGELYISHLTALYKSSDYGDNWELVFDMEAGDYSFGGFEFVNDDIYVVPAHRNNVVIYSDKVRLSNTNTGTNQIQGATSHQLTVSNLSLDVSGFKYSVVVTKDGCTQTSDNASLTVLDVPVALSYTPSKASTDIAIDTELSIEFSRPVSKGTGELKIYDYATDALVQTLTADDLTIDGTTVSITSGVSLDYATQYYVTLSANLVKDESDVGNLAITNKDTWTFHTACEPLILTQPTNTVGYVVGSATFSVPEVSGASYQWFEKSIGGGTFEEATEITNIPVHQSAFAGNYISSVAATSTKFFAINRAIVPGVSVFVYTTDMGQNWTTVPLGQNGFPNASLITQVRTSGDNVYVGSDSGISISEDNGETWTTISANERGFPDVPYVASLAVDASALVVGTNRGVGISKDGGESWTFVSTQETGFLSQEAVVTVSKSGETIYAGTGNEISISKDGGESWNLVLTSDNGFSINNIVRHITSRGSNVFVSTNEGLLISTDRGDTWTSISSNEQGISEFSSSVSPAVYDGTKLYVSPNGVGLFESDDLGQSWTSISNSLISATNKINRVDLSNNVVFIVNDDTKKVLQLNSDKSLENNPDSSADNQIQGATTATLTINNLTEDLDQSQYFVVVTKANCEEVSNTAVLTVSASVDSPVLNDLTPADDAVDVATNTDFEFVFDQAVAARSGDILIKRTLDDATVATIAVNSDQVTVNGTTVQLSLGDVTLDNGTEYYILIPETAFSVANTEVFFSGIVNKASWSFTTEEAVEALPITSTNPSATKNALMDSDKLSFTFGESIQKGSGTLTVYRTSDDSVLETIDASAVTITNQPQFSRAYATIRFSQTWERGVSYYVQYDQGFILNLDGTKALAEVNDKTTFTFTTEDFEEDIITRFFPATGSSSYEADSEDDFKLFTSQNVGLERDPLGAFKIYKASTNELVKTIAYDGENSRDLSYGSDEPIIRFEFDDDELEPGTEYYVLIDDGFIVSYEEARYHVGISDPTVWRFTTLALPSTPMLTATSPADDATDVAISANITLTYSENIQAYVYGEGGTTANNVVLYDANDNVVETFPANTLTYSGSKVTINPSSDLAYNTAYYLLIENEAFISNNEVKTAAITDPTVISFTTASQPNTAPVASSVSIAGSLEANLQLTGSYNYSDADTDAESGSTLQWYVADDASGANRTAISGATSGTYTLTSSEVGKYITFAVTPNDGTDAGTQTFATYTGPVVAAVVPTVISTIPADGSVDVAKDANLSFTMSETVTKGTGNITLTPATGTATVIDVTSNEVAISGADVTINPDSDLLEGQFYTVTFDASAFVDADGNNSAGLTSQTTWNFTVKEANVAPVAQAVAIKKSLVVDGVLEGSYAYSDANDDPESGTTFQWYRADNSAGANRVAIAGATTKSYTVVNDDNGKYLSFEVTPGDGVLTGTAEESTFFGPIVINDGFTNIAPAFTSDAVTTVMDNETYTYTVTYEDLNNDVPTLVKLVGPTWLSVNGFVLSGNPSSSDVGEHLVQLELADQFDDKAYQQFTITVEASNTAPSVNAVSTDVVFSLQVDAPLRGVYNFIDAELDADNSTFKWYRSDDNSGTGKTEIAGATTTTYVLTAADAGKYISFEVTPNDGKVSGTDVESLAVGPIAKKTPSLSLSDIAKTYGDADFDLSASTNSSGAITYTFDNDQTGAAINGSTVTLGNAGEITVNVSLAEDAEYTARQVQGTITVAKKAIALKATDAGKVVDDTDPTLEFTVTSGSIVGDDEVVTVSRDAGEAPGTYAINLTDGTDAANYEITAVPGVFTISQRSLTITAQAATKTYGDNDPDFAYSITSGSLNTGDELSGAITRVAGEDVGTYALQSSLFNPNYDISFVSADLTIEKADLTAAADDQTKYLGEANPELTISYSGFVNGDSKANITEPTIATTATESSPVGTYDITLTGGAATNYNLNLVNGQLTVEQRPFITTWEITSRDVNRSRTFFNTLGSHTYLYDIDWGDGTVETNQTGAASHTYVAEGTYTVKVSGQFPQFELSFSRLRSVEQWGDIEWKSMEGAFIAADFDINATDAPNLTQVTSMKRMFERTFIGNPDLTSWDVSNITDMSEMFKESDFNGDISGWNVSAVTDMSYMFAQAENFNSSISNWNTSAVQDMSYMFSYAQSFDQPVDAWDVSSVTSMSSMFADAAVFNQDLNSWDVSSVTKMDKMFDNALLFNGDITGWNVSSVTDISNMFDDAKAFNQDIDGWNVSNVTRMNAMFNDADAFNQDLNSWDVSKVETFQAMFQNNDAFNGDISNWDISNATKLERMFEDAHAFNQDIGNWQPTNAENLTAMFRDARSFNQNISSWRFPNADRLNQMFYEAAAFNQDISSWETGNIVDMSSMFENAESFNQNIGNWDVSSVTNFGSMFRGASVFNQDISEWDMSAATSMNSMFKNASAFNQNISGWNLTTGDNGITSMNNLFENATAFDQDLSAWDISGVRSLNSIFSHSGMSVANYDATLIGWAAQQLQSDVNFGVEGLQYCAGAAARQSLIDNFNWTIENDSQACSATVTIADVSANEDDGAITVTLTSDAFVVDGFTVDVSTSNGTAEAGTDYTAVTAETITFAGTVGETQSFTITPTADSSVESDETLMVSMSNLVTDAANTVTITDEAIITILNDDVPVVSFNTTAESSAESVTSSSIVVNLDQAGLSAATVDYTITGTATGGGVDYTLANGSLSFAAGELSKTIDLTIVDDALIEENETVVITLSNASGASLGTNTVFTYTIVNNDAQVTIEDVSQFEDGESFLITATLEGTIEGGFTVDLSTADGTATVADGDYTAVSGATLTFSGTDGETQQLDIAPGVDSKLEADETFTVSLSNLAGTTANVVITDQAVLTIKNDDVAAVTLADASGNEGDGAITVTATIDNAVQGGFTVEVNTADGTATLTDSDYTAVAGQVLTFAGTAGETQTFTVTPTNDLVIEANETLTVSMSKLSTALGVDITDGATVTIVNDDFNNFPTDITISATSIAENNALDAAIGTLTTADADAGNTHTYALVSGAGDTDNASFTVDGSTLKTNNISFNFEDKASYSVRIETNDGEGGTFAKAFEITVTNVNEAPFTLSLTNATIEEADEAQEVGQLMSLDPDNGDSFTYSLVAGDGDADNAQFAISGNTLSTAGAIDFEDGASRSIRVQVADAGGLTFEQTFSITIEDVVAEPVREYTQNQPGADVKNVFSPNGDGINETWVIEDLLDNPFNQVKIFAQGGKLIYSKVNYTNDWGGTFKDNPVPDGTYYYEILIFENEQSTSPARTIKGFLTIIRNR</sequence>
<evidence type="ECO:0000259" key="5">
    <source>
        <dbReference type="PROSITE" id="PS50093"/>
    </source>
</evidence>
<feature type="domain" description="Cadherin" evidence="6">
    <location>
        <begin position="4344"/>
        <end position="4434"/>
    </location>
</feature>
<dbReference type="Pfam" id="PF13585">
    <property type="entry name" value="CHU_C"/>
    <property type="match status" value="1"/>
</dbReference>
<dbReference type="InterPro" id="IPR015919">
    <property type="entry name" value="Cadherin-like_sf"/>
</dbReference>
<name>A0ABQ3I731_9BACT</name>
<dbReference type="InterPro" id="IPR015943">
    <property type="entry name" value="WD40/YVTN_repeat-like_dom_sf"/>
</dbReference>
<comment type="caution">
    <text evidence="7">The sequence shown here is derived from an EMBL/GenBank/DDBJ whole genome shotgun (WGS) entry which is preliminary data.</text>
</comment>
<evidence type="ECO:0000259" key="6">
    <source>
        <dbReference type="PROSITE" id="PS50268"/>
    </source>
</evidence>
<dbReference type="Pfam" id="PF03160">
    <property type="entry name" value="Calx-beta"/>
    <property type="match status" value="3"/>
</dbReference>
<dbReference type="PROSITE" id="PS50268">
    <property type="entry name" value="CADHERIN_2"/>
    <property type="match status" value="2"/>
</dbReference>
<dbReference type="CDD" id="cd00146">
    <property type="entry name" value="PKD"/>
    <property type="match status" value="1"/>
</dbReference>
<dbReference type="InterPro" id="IPR000601">
    <property type="entry name" value="PKD_dom"/>
</dbReference>
<dbReference type="Proteomes" id="UP000658258">
    <property type="component" value="Unassembled WGS sequence"/>
</dbReference>
<dbReference type="InterPro" id="IPR003644">
    <property type="entry name" value="Calx_beta"/>
</dbReference>
<dbReference type="InterPro" id="IPR005046">
    <property type="entry name" value="DUF285"/>
</dbReference>
<evidence type="ECO:0000256" key="3">
    <source>
        <dbReference type="ARBA" id="ARBA00022837"/>
    </source>
</evidence>
<dbReference type="CDD" id="cd11304">
    <property type="entry name" value="Cadherin_repeat"/>
    <property type="match status" value="1"/>
</dbReference>
<dbReference type="Gene3D" id="2.130.10.10">
    <property type="entry name" value="YVTN repeat-like/Quinoprotein amine dehydrogenase"/>
    <property type="match status" value="4"/>
</dbReference>
<dbReference type="Gene3D" id="2.60.40.2700">
    <property type="match status" value="3"/>
</dbReference>
<keyword evidence="4" id="KW-0406">Ion transport</keyword>
<dbReference type="InterPro" id="IPR041286">
    <property type="entry name" value="MBG_2"/>
</dbReference>
<dbReference type="Pfam" id="PF13385">
    <property type="entry name" value="Laminin_G_3"/>
    <property type="match status" value="2"/>
</dbReference>
<keyword evidence="3" id="KW-0106">Calcium</keyword>
<keyword evidence="4" id="KW-0813">Transport</keyword>
<evidence type="ECO:0000256" key="1">
    <source>
        <dbReference type="ARBA" id="ARBA00022729"/>
    </source>
</evidence>
<dbReference type="CDD" id="cd15482">
    <property type="entry name" value="Sialidase_non-viral"/>
    <property type="match status" value="1"/>
</dbReference>
<keyword evidence="8" id="KW-1185">Reference proteome</keyword>
<keyword evidence="1" id="KW-0732">Signal</keyword>
<gene>
    <name evidence="7" type="ORF">GCM10011340_16770</name>
</gene>
<dbReference type="InterPro" id="IPR026341">
    <property type="entry name" value="T9SS_type_B"/>
</dbReference>
<feature type="domain" description="PKD" evidence="5">
    <location>
        <begin position="3195"/>
        <end position="3257"/>
    </location>
</feature>
<dbReference type="InterPro" id="IPR035986">
    <property type="entry name" value="PKD_dom_sf"/>
</dbReference>
<dbReference type="SMART" id="SM00237">
    <property type="entry name" value="Calx_beta"/>
    <property type="match status" value="4"/>
</dbReference>
<dbReference type="PANTHER" id="PTHR11878">
    <property type="entry name" value="SODIUM/CALCIUM EXCHANGER"/>
    <property type="match status" value="1"/>
</dbReference>
<dbReference type="Pfam" id="PF13205">
    <property type="entry name" value="Big_5"/>
    <property type="match status" value="4"/>
</dbReference>
<dbReference type="NCBIfam" id="TIGR02167">
    <property type="entry name" value="Liste_lipo_26"/>
    <property type="match status" value="2"/>
</dbReference>
<dbReference type="InterPro" id="IPR051171">
    <property type="entry name" value="CaCA"/>
</dbReference>
<dbReference type="InterPro" id="IPR038081">
    <property type="entry name" value="CalX-like_sf"/>
</dbReference>
<accession>A0ABQ3I731</accession>
<dbReference type="SUPFAM" id="SSF49313">
    <property type="entry name" value="Cadherin-like"/>
    <property type="match status" value="2"/>
</dbReference>
<dbReference type="PROSITE" id="PS50093">
    <property type="entry name" value="PKD"/>
    <property type="match status" value="1"/>
</dbReference>
<dbReference type="InterPro" id="IPR011889">
    <property type="entry name" value="Liste_lipo_26"/>
</dbReference>
<dbReference type="Gene3D" id="2.60.120.200">
    <property type="match status" value="2"/>
</dbReference>
<dbReference type="SUPFAM" id="SSF141072">
    <property type="entry name" value="CalX-like"/>
    <property type="match status" value="4"/>
</dbReference>
<reference evidence="8" key="1">
    <citation type="journal article" date="2019" name="Int. J. Syst. Evol. Microbiol.">
        <title>The Global Catalogue of Microorganisms (GCM) 10K type strain sequencing project: providing services to taxonomists for standard genome sequencing and annotation.</title>
        <authorList>
            <consortium name="The Broad Institute Genomics Platform"/>
            <consortium name="The Broad Institute Genome Sequencing Center for Infectious Disease"/>
            <person name="Wu L."/>
            <person name="Ma J."/>
        </authorList>
    </citation>
    <scope>NUCLEOTIDE SEQUENCE [LARGE SCALE GENOMIC DNA]</scope>
    <source>
        <strain evidence="8">CGMCC 1.15111</strain>
    </source>
</reference>
<protein>
    <recommendedName>
        <fullName evidence="9">Staphylococcus aureus surface protein A</fullName>
    </recommendedName>
</protein>
<evidence type="ECO:0000313" key="8">
    <source>
        <dbReference type="Proteomes" id="UP000658258"/>
    </source>
</evidence>
<dbReference type="InterPro" id="IPR014755">
    <property type="entry name" value="Cu-Rt/internalin_Ig-like"/>
</dbReference>
<proteinExistence type="predicted"/>
<organism evidence="7 8">
    <name type="scientific">Roseivirga thermotolerans</name>
    <dbReference type="NCBI Taxonomy" id="1758176"/>
    <lineage>
        <taxon>Bacteria</taxon>
        <taxon>Pseudomonadati</taxon>
        <taxon>Bacteroidota</taxon>
        <taxon>Cytophagia</taxon>
        <taxon>Cytophagales</taxon>
        <taxon>Roseivirgaceae</taxon>
        <taxon>Roseivirga</taxon>
    </lineage>
</organism>
<dbReference type="PANTHER" id="PTHR11878:SF65">
    <property type="entry name" value="NA_CA-EXCHANGE PROTEIN, ISOFORM G"/>
    <property type="match status" value="1"/>
</dbReference>
<dbReference type="SUPFAM" id="SSF49299">
    <property type="entry name" value="PKD domain"/>
    <property type="match status" value="1"/>
</dbReference>
<evidence type="ECO:0000256" key="4">
    <source>
        <dbReference type="ARBA" id="ARBA00023065"/>
    </source>
</evidence>
<dbReference type="InterPro" id="IPR002126">
    <property type="entry name" value="Cadherin-like_dom"/>
</dbReference>
<evidence type="ECO:0008006" key="9">
    <source>
        <dbReference type="Google" id="ProtNLM"/>
    </source>
</evidence>
<dbReference type="InterPro" id="IPR013320">
    <property type="entry name" value="ConA-like_dom_sf"/>
</dbReference>
<dbReference type="SUPFAM" id="SSF110296">
    <property type="entry name" value="Oligoxyloglucan reducing end-specific cellobiohydrolase"/>
    <property type="match status" value="2"/>
</dbReference>
<dbReference type="InterPro" id="IPR032812">
    <property type="entry name" value="SbsA_Ig"/>
</dbReference>
<dbReference type="InterPro" id="IPR013783">
    <property type="entry name" value="Ig-like_fold"/>
</dbReference>
<dbReference type="EMBL" id="BNAG01000002">
    <property type="protein sequence ID" value="GHE62263.1"/>
    <property type="molecule type" value="Genomic_DNA"/>
</dbReference>
<feature type="domain" description="Cadherin" evidence="6">
    <location>
        <begin position="4234"/>
        <end position="4335"/>
    </location>
</feature>
<dbReference type="Pfam" id="PF03382">
    <property type="entry name" value="DUF285"/>
    <property type="match status" value="3"/>
</dbReference>
<dbReference type="Pfam" id="PF18676">
    <property type="entry name" value="MBG_2"/>
    <property type="match status" value="3"/>
</dbReference>
<keyword evidence="2" id="KW-0677">Repeat</keyword>
<dbReference type="RefSeq" id="WP_189629780.1">
    <property type="nucleotide sequence ID" value="NZ_BNAG01000002.1"/>
</dbReference>
<evidence type="ECO:0000256" key="2">
    <source>
        <dbReference type="ARBA" id="ARBA00022737"/>
    </source>
</evidence>